<name>A0A835RSR9_VANPL</name>
<accession>A0A835RSR9</accession>
<dbReference type="AlphaFoldDB" id="A0A835RSR9"/>
<organism evidence="2 3">
    <name type="scientific">Vanilla planifolia</name>
    <name type="common">Vanilla</name>
    <dbReference type="NCBI Taxonomy" id="51239"/>
    <lineage>
        <taxon>Eukaryota</taxon>
        <taxon>Viridiplantae</taxon>
        <taxon>Streptophyta</taxon>
        <taxon>Embryophyta</taxon>
        <taxon>Tracheophyta</taxon>
        <taxon>Spermatophyta</taxon>
        <taxon>Magnoliopsida</taxon>
        <taxon>Liliopsida</taxon>
        <taxon>Asparagales</taxon>
        <taxon>Orchidaceae</taxon>
        <taxon>Vanilloideae</taxon>
        <taxon>Vanilleae</taxon>
        <taxon>Vanilla</taxon>
    </lineage>
</organism>
<protein>
    <submittedName>
        <fullName evidence="2">Uncharacterized protein</fullName>
    </submittedName>
</protein>
<gene>
    <name evidence="2" type="ORF">HPP92_005080</name>
</gene>
<proteinExistence type="predicted"/>
<dbReference type="Proteomes" id="UP000639772">
    <property type="component" value="Unassembled WGS sequence"/>
</dbReference>
<comment type="caution">
    <text evidence="2">The sequence shown here is derived from an EMBL/GenBank/DDBJ whole genome shotgun (WGS) entry which is preliminary data.</text>
</comment>
<feature type="region of interest" description="Disordered" evidence="1">
    <location>
        <begin position="1"/>
        <end position="20"/>
    </location>
</feature>
<dbReference type="EMBL" id="JADCNM010000002">
    <property type="protein sequence ID" value="KAG0494086.1"/>
    <property type="molecule type" value="Genomic_DNA"/>
</dbReference>
<sequence length="56" mass="6373">MTASFKAKIRPTVSSVDRNEPPATEIIRRLHLPLNHHAFLSRTIGQQFLSNDSFPE</sequence>
<evidence type="ECO:0000256" key="1">
    <source>
        <dbReference type="SAM" id="MobiDB-lite"/>
    </source>
</evidence>
<reference evidence="2 3" key="1">
    <citation type="journal article" date="2020" name="Nat. Food">
        <title>A phased Vanilla planifolia genome enables genetic improvement of flavour and production.</title>
        <authorList>
            <person name="Hasing T."/>
            <person name="Tang H."/>
            <person name="Brym M."/>
            <person name="Khazi F."/>
            <person name="Huang T."/>
            <person name="Chambers A.H."/>
        </authorList>
    </citation>
    <scope>NUCLEOTIDE SEQUENCE [LARGE SCALE GENOMIC DNA]</scope>
    <source>
        <tissue evidence="2">Leaf</tissue>
    </source>
</reference>
<evidence type="ECO:0000313" key="2">
    <source>
        <dbReference type="EMBL" id="KAG0494086.1"/>
    </source>
</evidence>
<evidence type="ECO:0000313" key="3">
    <source>
        <dbReference type="Proteomes" id="UP000639772"/>
    </source>
</evidence>